<reference evidence="1" key="1">
    <citation type="journal article" date="2023" name="PLoS Negl. Trop. Dis.">
        <title>A genome sequence for Biomphalaria pfeifferi, the major vector snail for the human-infecting parasite Schistosoma mansoni.</title>
        <authorList>
            <person name="Bu L."/>
            <person name="Lu L."/>
            <person name="Laidemitt M.R."/>
            <person name="Zhang S.M."/>
            <person name="Mutuku M."/>
            <person name="Mkoji G."/>
            <person name="Steinauer M."/>
            <person name="Loker E.S."/>
        </authorList>
    </citation>
    <scope>NUCLEOTIDE SEQUENCE</scope>
    <source>
        <strain evidence="1">KasaAsao</strain>
    </source>
</reference>
<dbReference type="Proteomes" id="UP001233172">
    <property type="component" value="Unassembled WGS sequence"/>
</dbReference>
<feature type="non-terminal residue" evidence="1">
    <location>
        <position position="75"/>
    </location>
</feature>
<proteinExistence type="predicted"/>
<sequence length="75" mass="8309">MVLCEGLARSSVEVLHGLMWKSCKVLSGGSQARSSVKVLQGPQWWKSSKVLCGSFVMFSVKYLQGPLRKSCKVLY</sequence>
<gene>
    <name evidence="1" type="ORF">Bpfe_003395</name>
</gene>
<name>A0AAD8C7B1_BIOPF</name>
<evidence type="ECO:0000313" key="2">
    <source>
        <dbReference type="Proteomes" id="UP001233172"/>
    </source>
</evidence>
<reference evidence="1" key="2">
    <citation type="submission" date="2023-04" db="EMBL/GenBank/DDBJ databases">
        <authorList>
            <person name="Bu L."/>
            <person name="Lu L."/>
            <person name="Laidemitt M.R."/>
            <person name="Zhang S.M."/>
            <person name="Mutuku M."/>
            <person name="Mkoji G."/>
            <person name="Steinauer M."/>
            <person name="Loker E.S."/>
        </authorList>
    </citation>
    <scope>NUCLEOTIDE SEQUENCE</scope>
    <source>
        <strain evidence="1">KasaAsao</strain>
        <tissue evidence="1">Whole Snail</tissue>
    </source>
</reference>
<dbReference type="EMBL" id="JASAOG010000008">
    <property type="protein sequence ID" value="KAK0067297.1"/>
    <property type="molecule type" value="Genomic_DNA"/>
</dbReference>
<dbReference type="AlphaFoldDB" id="A0AAD8C7B1"/>
<protein>
    <submittedName>
        <fullName evidence="1">Uncharacterized protein</fullName>
    </submittedName>
</protein>
<keyword evidence="2" id="KW-1185">Reference proteome</keyword>
<comment type="caution">
    <text evidence="1">The sequence shown here is derived from an EMBL/GenBank/DDBJ whole genome shotgun (WGS) entry which is preliminary data.</text>
</comment>
<evidence type="ECO:0000313" key="1">
    <source>
        <dbReference type="EMBL" id="KAK0067297.1"/>
    </source>
</evidence>
<organism evidence="1 2">
    <name type="scientific">Biomphalaria pfeifferi</name>
    <name type="common">Bloodfluke planorb</name>
    <name type="synonym">Freshwater snail</name>
    <dbReference type="NCBI Taxonomy" id="112525"/>
    <lineage>
        <taxon>Eukaryota</taxon>
        <taxon>Metazoa</taxon>
        <taxon>Spiralia</taxon>
        <taxon>Lophotrochozoa</taxon>
        <taxon>Mollusca</taxon>
        <taxon>Gastropoda</taxon>
        <taxon>Heterobranchia</taxon>
        <taxon>Euthyneura</taxon>
        <taxon>Panpulmonata</taxon>
        <taxon>Hygrophila</taxon>
        <taxon>Lymnaeoidea</taxon>
        <taxon>Planorbidae</taxon>
        <taxon>Biomphalaria</taxon>
    </lineage>
</organism>
<accession>A0AAD8C7B1</accession>